<sequence length="216" mass="24203">MPVERFCDLPAFWAGETVFILGGGPSLPSYDLSLLVGRPVIAINNAWYARPGAEYWNEDPPKAPGPWPVCFFTDGPWWDQYGAEVAAFPGLKCTIFPNRQLPAVAHLRRGLHRIVDEREGWIGYGNDGGLNAILLAQKLGASRAVLLAYDQRTIDGRHNWHMRHERPIYEETYDFLYQPGYHDVAPRLAELGLDVVNATAGSALTAFRTGDYRDFV</sequence>
<protein>
    <submittedName>
        <fullName evidence="1">Uncharacterized protein</fullName>
    </submittedName>
</protein>
<evidence type="ECO:0000313" key="1">
    <source>
        <dbReference type="EMBL" id="SDF83529.1"/>
    </source>
</evidence>
<accession>A0A8G2BI19</accession>
<dbReference type="Proteomes" id="UP000198615">
    <property type="component" value="Unassembled WGS sequence"/>
</dbReference>
<dbReference type="EMBL" id="FNBW01000007">
    <property type="protein sequence ID" value="SDF83529.1"/>
    <property type="molecule type" value="Genomic_DNA"/>
</dbReference>
<dbReference type="AlphaFoldDB" id="A0A8G2BI19"/>
<name>A0A8G2BI19_9PROT</name>
<keyword evidence="2" id="KW-1185">Reference proteome</keyword>
<organism evidence="1 2">
    <name type="scientific">Thalassobaculum litoreum DSM 18839</name>
    <dbReference type="NCBI Taxonomy" id="1123362"/>
    <lineage>
        <taxon>Bacteria</taxon>
        <taxon>Pseudomonadati</taxon>
        <taxon>Pseudomonadota</taxon>
        <taxon>Alphaproteobacteria</taxon>
        <taxon>Rhodospirillales</taxon>
        <taxon>Thalassobaculaceae</taxon>
        <taxon>Thalassobaculum</taxon>
    </lineage>
</organism>
<gene>
    <name evidence="1" type="ORF">SAMN05660686_02470</name>
</gene>
<dbReference type="OrthoDB" id="9781701at2"/>
<reference evidence="1 2" key="1">
    <citation type="submission" date="2016-10" db="EMBL/GenBank/DDBJ databases">
        <authorList>
            <person name="Varghese N."/>
            <person name="Submissions S."/>
        </authorList>
    </citation>
    <scope>NUCLEOTIDE SEQUENCE [LARGE SCALE GENOMIC DNA]</scope>
    <source>
        <strain evidence="1 2">DSM 18839</strain>
    </source>
</reference>
<evidence type="ECO:0000313" key="2">
    <source>
        <dbReference type="Proteomes" id="UP000198615"/>
    </source>
</evidence>
<proteinExistence type="predicted"/>
<comment type="caution">
    <text evidence="1">The sequence shown here is derived from an EMBL/GenBank/DDBJ whole genome shotgun (WGS) entry which is preliminary data.</text>
</comment>
<dbReference type="RefSeq" id="WP_093150669.1">
    <property type="nucleotide sequence ID" value="NZ_FNBW01000007.1"/>
</dbReference>